<accession>A0A923LG52</accession>
<dbReference type="AlphaFoldDB" id="A0A923LG52"/>
<dbReference type="RefSeq" id="WP_186874368.1">
    <property type="nucleotide sequence ID" value="NZ_JACOPF010000001.1"/>
</dbReference>
<dbReference type="CDD" id="cd06260">
    <property type="entry name" value="DUF820-like"/>
    <property type="match status" value="1"/>
</dbReference>
<keyword evidence="2" id="KW-0255">Endonuclease</keyword>
<feature type="domain" description="Putative restriction endonuclease" evidence="1">
    <location>
        <begin position="12"/>
        <end position="163"/>
    </location>
</feature>
<keyword evidence="2" id="KW-0540">Nuclease</keyword>
<evidence type="ECO:0000313" key="3">
    <source>
        <dbReference type="Proteomes" id="UP000652477"/>
    </source>
</evidence>
<dbReference type="InterPro" id="IPR012296">
    <property type="entry name" value="Nuclease_put_TT1808"/>
</dbReference>
<dbReference type="PANTHER" id="PTHR34107">
    <property type="entry name" value="SLL0198 PROTEIN-RELATED"/>
    <property type="match status" value="1"/>
</dbReference>
<dbReference type="GO" id="GO:0004519">
    <property type="term" value="F:endonuclease activity"/>
    <property type="evidence" value="ECO:0007669"/>
    <property type="project" value="UniProtKB-KW"/>
</dbReference>
<dbReference type="Proteomes" id="UP000652477">
    <property type="component" value="Unassembled WGS sequence"/>
</dbReference>
<proteinExistence type="predicted"/>
<dbReference type="InterPro" id="IPR011335">
    <property type="entry name" value="Restrct_endonuc-II-like"/>
</dbReference>
<dbReference type="Pfam" id="PF05685">
    <property type="entry name" value="Uma2"/>
    <property type="match status" value="1"/>
</dbReference>
<gene>
    <name evidence="2" type="ORF">H8S37_01930</name>
</gene>
<name>A0A923LG52_9FIRM</name>
<dbReference type="EMBL" id="JACOPF010000001">
    <property type="protein sequence ID" value="MBC5687695.1"/>
    <property type="molecule type" value="Genomic_DNA"/>
</dbReference>
<evidence type="ECO:0000313" key="2">
    <source>
        <dbReference type="EMBL" id="MBC5687695.1"/>
    </source>
</evidence>
<comment type="caution">
    <text evidence="2">The sequence shown here is derived from an EMBL/GenBank/DDBJ whole genome shotgun (WGS) entry which is preliminary data.</text>
</comment>
<keyword evidence="2" id="KW-0378">Hydrolase</keyword>
<dbReference type="Gene3D" id="3.90.1570.10">
    <property type="entry name" value="tt1808, chain A"/>
    <property type="match status" value="1"/>
</dbReference>
<dbReference type="SUPFAM" id="SSF52980">
    <property type="entry name" value="Restriction endonuclease-like"/>
    <property type="match status" value="1"/>
</dbReference>
<evidence type="ECO:0000259" key="1">
    <source>
        <dbReference type="Pfam" id="PF05685"/>
    </source>
</evidence>
<reference evidence="2" key="1">
    <citation type="submission" date="2020-08" db="EMBL/GenBank/DDBJ databases">
        <title>Genome public.</title>
        <authorList>
            <person name="Liu C."/>
            <person name="Sun Q."/>
        </authorList>
    </citation>
    <scope>NUCLEOTIDE SEQUENCE</scope>
    <source>
        <strain evidence="2">NSJ-55</strain>
    </source>
</reference>
<protein>
    <submittedName>
        <fullName evidence="2">Uma2 family endonuclease</fullName>
    </submittedName>
</protein>
<dbReference type="InterPro" id="IPR008538">
    <property type="entry name" value="Uma2"/>
</dbReference>
<sequence length="183" mass="20922">MSLAHVKIYTEDDYYNLPENIRAELIEGNLIYNQAAPSRIHQTILGELHTVINNYIKSKGGSCRIYPAPFAVKLWEDRKTIVEPDISIICDRNKLTDRGCTGAPDWIIEIVSPGNSSHDYVLKLNLYAEAGVREYWIVDPAKKSIFVYYLEQGHFNAEAHSFHDSIKANIYEDLTINFSELDL</sequence>
<dbReference type="PANTHER" id="PTHR34107:SF4">
    <property type="entry name" value="SLL1222 PROTEIN"/>
    <property type="match status" value="1"/>
</dbReference>
<organism evidence="2 3">
    <name type="scientific">Mediterraneibacter hominis</name>
    <dbReference type="NCBI Taxonomy" id="2763054"/>
    <lineage>
        <taxon>Bacteria</taxon>
        <taxon>Bacillati</taxon>
        <taxon>Bacillota</taxon>
        <taxon>Clostridia</taxon>
        <taxon>Lachnospirales</taxon>
        <taxon>Lachnospiraceae</taxon>
        <taxon>Mediterraneibacter</taxon>
    </lineage>
</organism>
<keyword evidence="3" id="KW-1185">Reference proteome</keyword>